<dbReference type="OrthoDB" id="9801392at2"/>
<dbReference type="EMBL" id="AODE01000028">
    <property type="protein sequence ID" value="EUJ26908.1"/>
    <property type="molecule type" value="Genomic_DNA"/>
</dbReference>
<dbReference type="Gene3D" id="3.10.290.30">
    <property type="entry name" value="MM3350-like"/>
    <property type="match status" value="1"/>
</dbReference>
<evidence type="ECO:0000259" key="1">
    <source>
        <dbReference type="Pfam" id="PF07929"/>
    </source>
</evidence>
<dbReference type="SUPFAM" id="SSF159941">
    <property type="entry name" value="MM3350-like"/>
    <property type="match status" value="1"/>
</dbReference>
<dbReference type="InterPro" id="IPR012912">
    <property type="entry name" value="Plasmid_pRiA4b_Orf3-like"/>
</dbReference>
<dbReference type="PANTHER" id="PTHR41878">
    <property type="entry name" value="LEXA REPRESSOR-RELATED"/>
    <property type="match status" value="1"/>
</dbReference>
<sequence length="209" mass="24558">MKAYLLDITLRDCEPGISRRVILPAEITFEQLHRVIQAAMGWEDSHLYEFILDEAQTQILDDMVYDDMKAQQKYYQTLSVKDLAKMPNPFLAKLKIRKPRAKIDQYLEKGMVFQYVYDFGDDWIHDIQVVEIKDNYEVNYPEVLSFEGGYPIEDCGGPPGYAEIHHVMSNPNHPEYEDMKGWIDPNWDAPYDLDYANIYMGAYLQLKRK</sequence>
<comment type="caution">
    <text evidence="2">The sequence shown here is derived from an EMBL/GenBank/DDBJ whole genome shotgun (WGS) entry which is preliminary data.</text>
</comment>
<evidence type="ECO:0000313" key="3">
    <source>
        <dbReference type="Proteomes" id="UP000019254"/>
    </source>
</evidence>
<keyword evidence="3" id="KW-1185">Reference proteome</keyword>
<proteinExistence type="predicted"/>
<dbReference type="RefSeq" id="WP_036080928.1">
    <property type="nucleotide sequence ID" value="NZ_AODE01000028.1"/>
</dbReference>
<protein>
    <submittedName>
        <fullName evidence="2">Plasmid pRiA4b ORF-3-like protein</fullName>
    </submittedName>
</protein>
<name>W7C2N2_9LIST</name>
<dbReference type="PATRIC" id="fig|1265820.5.peg.2758"/>
<dbReference type="Proteomes" id="UP000019254">
    <property type="component" value="Unassembled WGS sequence"/>
</dbReference>
<dbReference type="Pfam" id="PF07929">
    <property type="entry name" value="PRiA4_ORF3"/>
    <property type="match status" value="1"/>
</dbReference>
<dbReference type="PANTHER" id="PTHR41878:SF1">
    <property type="entry name" value="TNPR PROTEIN"/>
    <property type="match status" value="1"/>
</dbReference>
<evidence type="ECO:0000313" key="2">
    <source>
        <dbReference type="EMBL" id="EUJ26908.1"/>
    </source>
</evidence>
<feature type="domain" description="Plasmid pRiA4b Orf3-like" evidence="1">
    <location>
        <begin position="3"/>
        <end position="189"/>
    </location>
</feature>
<organism evidence="2 3">
    <name type="scientific">Listeria cornellensis FSL F6-0969</name>
    <dbReference type="NCBI Taxonomy" id="1265820"/>
    <lineage>
        <taxon>Bacteria</taxon>
        <taxon>Bacillati</taxon>
        <taxon>Bacillota</taxon>
        <taxon>Bacilli</taxon>
        <taxon>Bacillales</taxon>
        <taxon>Listeriaceae</taxon>
        <taxon>Listeria</taxon>
    </lineage>
</organism>
<accession>W7C2N2</accession>
<gene>
    <name evidence="2" type="ORF">PCORN_13990</name>
</gene>
<dbReference type="AlphaFoldDB" id="W7C2N2"/>
<dbReference type="InterPro" id="IPR024047">
    <property type="entry name" value="MM3350-like_sf"/>
</dbReference>
<reference evidence="2 3" key="1">
    <citation type="journal article" date="2014" name="Int. J. Syst. Evol. Microbiol.">
        <title>Listeria floridensis sp. nov., Listeria aquatica sp. nov., Listeria cornellensis sp. nov., Listeria riparia sp. nov. and Listeria grandensis sp. nov., from agricultural and natural environments.</title>
        <authorList>
            <person name="den Bakker H.C."/>
            <person name="Warchocki S."/>
            <person name="Wright E.M."/>
            <person name="Allred A.F."/>
            <person name="Ahlstrom C."/>
            <person name="Manuel C.S."/>
            <person name="Stasiewicz M.J."/>
            <person name="Burrell A."/>
            <person name="Roof S."/>
            <person name="Strawn L."/>
            <person name="Fortes E.D."/>
            <person name="Nightingale K.K."/>
            <person name="Kephart D."/>
            <person name="Wiedmann M."/>
        </authorList>
    </citation>
    <scope>NUCLEOTIDE SEQUENCE [LARGE SCALE GENOMIC DNA]</scope>
    <source>
        <strain evidence="3">FSL F6-969</strain>
    </source>
</reference>
<dbReference type="STRING" id="1265820.PCORN_13990"/>